<dbReference type="Gene3D" id="3.90.550.10">
    <property type="entry name" value="Spore Coat Polysaccharide Biosynthesis Protein SpsA, Chain A"/>
    <property type="match status" value="1"/>
</dbReference>
<keyword evidence="6" id="KW-0732">Signal</keyword>
<keyword evidence="8" id="KW-0325">Glycoprotein</keyword>
<feature type="domain" description="Glucosyltransferase 24 catalytic" evidence="15">
    <location>
        <begin position="1261"/>
        <end position="1528"/>
    </location>
</feature>
<dbReference type="Pfam" id="PF18403">
    <property type="entry name" value="Thioredoxin_15"/>
    <property type="match status" value="1"/>
</dbReference>
<dbReference type="Pfam" id="PF18404">
    <property type="entry name" value="Glyco_transf_24"/>
    <property type="match status" value="1"/>
</dbReference>
<dbReference type="SUPFAM" id="SSF53448">
    <property type="entry name" value="Nucleotide-diphospho-sugar transferases"/>
    <property type="match status" value="1"/>
</dbReference>
<evidence type="ECO:0000256" key="10">
    <source>
        <dbReference type="ARBA" id="ARBA00048456"/>
    </source>
</evidence>
<keyword evidence="7" id="KW-0256">Endoplasmic reticulum</keyword>
<dbReference type="CDD" id="cd06432">
    <property type="entry name" value="GT8_HUGT1_C_like"/>
    <property type="match status" value="1"/>
</dbReference>
<dbReference type="Pfam" id="PF06427">
    <property type="entry name" value="UDP-g_GGTase"/>
    <property type="match status" value="1"/>
</dbReference>
<dbReference type="GeneID" id="110073868"/>
<evidence type="ECO:0000256" key="9">
    <source>
        <dbReference type="ARBA" id="ARBA00045874"/>
    </source>
</evidence>
<dbReference type="InterPro" id="IPR040693">
    <property type="entry name" value="UGGT_TRXL_1"/>
</dbReference>
<evidence type="ECO:0000256" key="3">
    <source>
        <dbReference type="ARBA" id="ARBA00004922"/>
    </source>
</evidence>
<feature type="domain" description="UGGT thioredoxin-like" evidence="12">
    <location>
        <begin position="329"/>
        <end position="464"/>
    </location>
</feature>
<evidence type="ECO:0000259" key="11">
    <source>
        <dbReference type="Pfam" id="PF18400"/>
    </source>
</evidence>
<dbReference type="InterPro" id="IPR040692">
    <property type="entry name" value="UGGT_TRXL_3"/>
</dbReference>
<dbReference type="RefSeq" id="XP_072850795.1">
    <property type="nucleotide sequence ID" value="XM_072994694.1"/>
</dbReference>
<evidence type="ECO:0000256" key="5">
    <source>
        <dbReference type="ARBA" id="ARBA00022679"/>
    </source>
</evidence>
<evidence type="ECO:0000259" key="14">
    <source>
        <dbReference type="Pfam" id="PF18403"/>
    </source>
</evidence>
<dbReference type="InterPro" id="IPR040694">
    <property type="entry name" value="UGGT_TRXL_2"/>
</dbReference>
<evidence type="ECO:0000313" key="16">
    <source>
        <dbReference type="Proteomes" id="UP001652642"/>
    </source>
</evidence>
<comment type="similarity">
    <text evidence="4">Belongs to the glycosyltransferase 8 family.</text>
</comment>
<comment type="pathway">
    <text evidence="3">Protein modification; protein glycosylation.</text>
</comment>
<dbReference type="InterPro" id="IPR040525">
    <property type="entry name" value="UGGT_TRXL_4"/>
</dbReference>
<dbReference type="InterPro" id="IPR040497">
    <property type="entry name" value="Glyco_transf_24"/>
</dbReference>
<comment type="catalytic activity">
    <reaction evidence="10">
        <text>N(4)-(alpha-D-Man-(1-&gt;2)-alpha-D-Man-(1-&gt;2)-alpha-D-Man-(1-&gt;3)-[alpha-D-Man-(1-&gt;2)-alpha-D-Man-(1-&gt;3)-[alpha-D-Man-(1-&gt;2)-alpha-D-Man-(1-&gt;6)]-alpha-D-Man-(1-&gt;6)]-beta-D-Man-(1-&gt;4)-beta-D-GlcNAc-(1-&gt;4)-beta-D-GlcNAc)-L-asparaginyl-[protein] (N-glucan mannose isomer 9A1,2,3B1,2,3) + UDP-alpha-D-glucose = N(4)-(alpha-D-Glc-(1-&gt;3)-alpha-D-Man-(1-&gt;2)-alpha-D-Man-(1-&gt;2)-alpha-D-Man-(1-&gt;3)-[alpha-D-Man-(1-&gt;2)-alpha-D-Man-(1-&gt;3)-[alpha-D-Man-(1-&gt;2)-alpha-D-Man-(1-&gt;6)]-alpha-D-Man-(1-&gt;6)]-beta-D-Man-(1-&gt;4)-beta-D-GlcNAc-(1-&gt;4)-beta-D-GlcNAc)-L-asparaginyl-[protein] + UDP + H(+)</text>
        <dbReference type="Rhea" id="RHEA:61304"/>
        <dbReference type="Rhea" id="RHEA-COMP:14356"/>
        <dbReference type="Rhea" id="RHEA-COMP:14357"/>
        <dbReference type="ChEBI" id="CHEBI:15378"/>
        <dbReference type="ChEBI" id="CHEBI:58223"/>
        <dbReference type="ChEBI" id="CHEBI:58885"/>
        <dbReference type="ChEBI" id="CHEBI:59080"/>
        <dbReference type="ChEBI" id="CHEBI:139493"/>
    </reaction>
</comment>
<evidence type="ECO:0000259" key="12">
    <source>
        <dbReference type="Pfam" id="PF18401"/>
    </source>
</evidence>
<dbReference type="Pfam" id="PF18402">
    <property type="entry name" value="Thioredoxin_14"/>
    <property type="match status" value="1"/>
</dbReference>
<name>A0ABM5FZH2_9SAUR</name>
<dbReference type="Pfam" id="PF18401">
    <property type="entry name" value="Thioredoxin_13"/>
    <property type="match status" value="1"/>
</dbReference>
<comment type="cofactor">
    <cofactor evidence="1">
        <name>Ca(2+)</name>
        <dbReference type="ChEBI" id="CHEBI:29108"/>
    </cofactor>
</comment>
<sequence length="1552" mass="177255">MVGFLGGARVLALTVSCAWQSLGARPACWRGGVMAVARLVLVAGALLLLLLFSGCPRSAQGSPRKAVATRLAAKWPATPLLLEASEFIAEESNEQFWQFLETVKELAIYRKGVSEHSYYNLILKKAGQFLTNLQINLLKFSLSLRAHSPTIQMFQQIAADEPPPKGCRAFVVIHGKSTCKTNEIKKLLKKAASRPKPYMFKGDHKFPTLNDTAPIVILYAEMGTKDFATFHKVLSEKAEKEEIVYLLRHFIQKPSPEKMYLSGYGVELAIKSTEYKAVDDTWSEGAVNVTEEESDGENEVQGFLFDTLRQNYPDLKDNLKELKKYLIESADDTEPLKVWELQDLSLQAASQILSVPVYNALKVMKDIAQNFPVKARSLTRVLVNQQMRKEIEENQKHLHETLELQPGEARLFLNGLPIDLDFHDPFSILETLKLEGKAMHGLHSFGIKGDTLHKLMRLAGRSDDDTYALDIRHSAIIWINNIEKDHMYNKWPTSFQELLKPTYAGMMRQIRRNLYNLVIFIDPIQEEASTFMNLVEVIYSQKVPLRIGFVFVLNTDEEVDGNEDAGVALWRAFNYIADEMDIPEAFASIIKMYREVKDGGMLSVEHVKRVLRGAFPHADMQDILGVDSEYDEKRKAGAVFYKKTGLGPLPQALFNGVPFNRKEMNVGELGSSLLKIMDATESFQRAVFMGQLNDHKDAVDFIMEQQNVVSHINEKILSSERRYLNFISPSVPIDTSDFSTFSFLDSQDKTFVISENVKYVTRKDEDIIYPVTMWIVADFDKPDGRQLLSNALKHLKSSSHAQLGIVNNPASKITEDNTVIARAILAAFLTQKNASRKSFLSRILKEEVAKALATGAKIKKFFVPGMDDDTFEKKYHTLGVDLIQAHRIFCQEVLWLLPGQMAVVTNGRIIGPVHENEFSLEDFDLLEQITLSAATVKIKSLIKEMGIESKRGSNLVMKVNALLSSMPKMDPRRNIDFLKEQQSVLKLDPQENEPFFDVIGIVDPLTREAQKLSHLLIVLGQVVHMRLRLFMNCRSKLSEVPLNSFYRSVLAPELTAGIHDLFPLPPGANFLEMPESPLLTLNMITPESWLVEAVNSSYDLDNIRLKDVDGIISAEYELEYLLLEGHCFDVTSRQPPRGLQFTLGTRNDPVQVDTIVMANLGYFQLKANPGTWILRLREGRSEDIYQIFKHEGTDSSEALEEVIVVLNTFRSKIIKVQVQKKPDEISEDLLSDRLTEEEEDLMASSIGDTQTSEKEKKMDILNIFSVASGHLYERFLRIMMLSVLHHTKTPVKFWFLKNYLSPTFKKVIPYMAEEYGFQYELVQYKWPRWLHQQTEKQRIIWGYKILFLDVLFPLAVDKIIFVDADQIVRSDLRELRDLDLRGAPYGYTPFCDSRKEMDGYRFWKSGYWASHLGKRKYHISALYVVDLKRFRKIAAGDRLRGQYQALSQDPNSLSNLDQDLPNNMIHQVAIRSLPQEWLWCETWCDDESKKKARTIDLCNNPKTKEPKLEAAIRIVPEWAEYDSEIQKLISRIRNEKKNVIQSHHTDSKHDEL</sequence>
<dbReference type="PANTHER" id="PTHR11226">
    <property type="entry name" value="UDP-GLUCOSE GLYCOPROTEIN:GLUCOSYLTRANSFERASE"/>
    <property type="match status" value="1"/>
</dbReference>
<comment type="subcellular location">
    <subcellularLocation>
        <location evidence="2">Endoplasmic reticulum lumen</location>
    </subcellularLocation>
</comment>
<accession>A0ABM5FZH2</accession>
<evidence type="ECO:0000259" key="15">
    <source>
        <dbReference type="Pfam" id="PF18404"/>
    </source>
</evidence>
<feature type="domain" description="UDP-glucose:glycoprotein glucosyltransferase thioredoxin-like" evidence="14">
    <location>
        <begin position="741"/>
        <end position="964"/>
    </location>
</feature>
<proteinExistence type="inferred from homology"/>
<dbReference type="PANTHER" id="PTHR11226:SF1">
    <property type="entry name" value="UDP-GLUCOSE:GLYCOPROTEIN GLUCOSYLTRANSFERASE 2"/>
    <property type="match status" value="1"/>
</dbReference>
<gene>
    <name evidence="17" type="primary">UGGT2</name>
</gene>
<evidence type="ECO:0000313" key="17">
    <source>
        <dbReference type="RefSeq" id="XP_072850795.1"/>
    </source>
</evidence>
<evidence type="ECO:0000256" key="8">
    <source>
        <dbReference type="ARBA" id="ARBA00023180"/>
    </source>
</evidence>
<comment type="function">
    <text evidence="9">Recognizes glycoproteins with minor folding defects. Reglucosylates single N-glycans near the misfolded part of the protein, thus providing quality control for protein folding in the endoplasmic reticulum. Reglucosylated proteins are recognized by calreticulin for recycling to the endoplasmic reticulum and refolding or degradation.</text>
</comment>
<dbReference type="Pfam" id="PF18400">
    <property type="entry name" value="Thioredoxin_12"/>
    <property type="match status" value="1"/>
</dbReference>
<evidence type="ECO:0000256" key="1">
    <source>
        <dbReference type="ARBA" id="ARBA00001913"/>
    </source>
</evidence>
<keyword evidence="16" id="KW-1185">Reference proteome</keyword>
<evidence type="ECO:0000256" key="4">
    <source>
        <dbReference type="ARBA" id="ARBA00006351"/>
    </source>
</evidence>
<dbReference type="InterPro" id="IPR009448">
    <property type="entry name" value="UDP-g_GGtrans"/>
</dbReference>
<reference evidence="17" key="1">
    <citation type="submission" date="2025-08" db="UniProtKB">
        <authorList>
            <consortium name="RefSeq"/>
        </authorList>
    </citation>
    <scope>IDENTIFICATION</scope>
</reference>
<keyword evidence="5" id="KW-0808">Transferase</keyword>
<evidence type="ECO:0000256" key="6">
    <source>
        <dbReference type="ARBA" id="ARBA00022729"/>
    </source>
</evidence>
<evidence type="ECO:0000259" key="13">
    <source>
        <dbReference type="Pfam" id="PF18402"/>
    </source>
</evidence>
<dbReference type="Proteomes" id="UP001652642">
    <property type="component" value="Chromosome 3"/>
</dbReference>
<feature type="domain" description="UGGT thioredoxin-like" evidence="11">
    <location>
        <begin position="77"/>
        <end position="257"/>
    </location>
</feature>
<protein>
    <submittedName>
        <fullName evidence="17">UDP-glucose:glycoprotein glucosyltransferase 2 isoform X1</fullName>
    </submittedName>
</protein>
<dbReference type="InterPro" id="IPR029044">
    <property type="entry name" value="Nucleotide-diphossugar_trans"/>
</dbReference>
<evidence type="ECO:0000256" key="7">
    <source>
        <dbReference type="ARBA" id="ARBA00022824"/>
    </source>
</evidence>
<organism evidence="16 17">
    <name type="scientific">Pogona vitticeps</name>
    <name type="common">central bearded dragon</name>
    <dbReference type="NCBI Taxonomy" id="103695"/>
    <lineage>
        <taxon>Eukaryota</taxon>
        <taxon>Metazoa</taxon>
        <taxon>Chordata</taxon>
        <taxon>Craniata</taxon>
        <taxon>Vertebrata</taxon>
        <taxon>Euteleostomi</taxon>
        <taxon>Lepidosauria</taxon>
        <taxon>Squamata</taxon>
        <taxon>Bifurcata</taxon>
        <taxon>Unidentata</taxon>
        <taxon>Episquamata</taxon>
        <taxon>Toxicofera</taxon>
        <taxon>Iguania</taxon>
        <taxon>Acrodonta</taxon>
        <taxon>Agamidae</taxon>
        <taxon>Amphibolurinae</taxon>
        <taxon>Pogona</taxon>
    </lineage>
</organism>
<feature type="domain" description="UGGT thioredoxin-like" evidence="13">
    <location>
        <begin position="470"/>
        <end position="716"/>
    </location>
</feature>
<evidence type="ECO:0000256" key="2">
    <source>
        <dbReference type="ARBA" id="ARBA00004319"/>
    </source>
</evidence>